<keyword evidence="3" id="KW-0029">Amino-acid transport</keyword>
<keyword evidence="4 7" id="KW-1133">Transmembrane helix</keyword>
<reference evidence="9 10" key="1">
    <citation type="submission" date="2024-03" db="EMBL/GenBank/DDBJ databases">
        <title>Complete genome sequence of the green alga Chloropicon roscoffensis RCC1871.</title>
        <authorList>
            <person name="Lemieux C."/>
            <person name="Pombert J.-F."/>
            <person name="Otis C."/>
            <person name="Turmel M."/>
        </authorList>
    </citation>
    <scope>NUCLEOTIDE SEQUENCE [LARGE SCALE GENOMIC DNA]</scope>
    <source>
        <strain evidence="9 10">RCC1871</strain>
    </source>
</reference>
<organism evidence="9 10">
    <name type="scientific">Chloropicon roscoffensis</name>
    <dbReference type="NCBI Taxonomy" id="1461544"/>
    <lineage>
        <taxon>Eukaryota</taxon>
        <taxon>Viridiplantae</taxon>
        <taxon>Chlorophyta</taxon>
        <taxon>Chloropicophyceae</taxon>
        <taxon>Chloropicales</taxon>
        <taxon>Chloropicaceae</taxon>
        <taxon>Chloropicon</taxon>
    </lineage>
</organism>
<feature type="transmembrane region" description="Helical" evidence="7">
    <location>
        <begin position="379"/>
        <end position="402"/>
    </location>
</feature>
<evidence type="ECO:0000256" key="7">
    <source>
        <dbReference type="SAM" id="Phobius"/>
    </source>
</evidence>
<feature type="transmembrane region" description="Helical" evidence="7">
    <location>
        <begin position="209"/>
        <end position="230"/>
    </location>
</feature>
<evidence type="ECO:0000256" key="3">
    <source>
        <dbReference type="ARBA" id="ARBA00022970"/>
    </source>
</evidence>
<keyword evidence="5 7" id="KW-0472">Membrane</keyword>
<dbReference type="EMBL" id="CP151512">
    <property type="protein sequence ID" value="WZN65597.1"/>
    <property type="molecule type" value="Genomic_DNA"/>
</dbReference>
<proteinExistence type="predicted"/>
<dbReference type="AlphaFoldDB" id="A0AAX4PI25"/>
<evidence type="ECO:0000256" key="4">
    <source>
        <dbReference type="ARBA" id="ARBA00022989"/>
    </source>
</evidence>
<evidence type="ECO:0000259" key="8">
    <source>
        <dbReference type="Pfam" id="PF01490"/>
    </source>
</evidence>
<dbReference type="Proteomes" id="UP001472866">
    <property type="component" value="Chromosome 12"/>
</dbReference>
<name>A0AAX4PI25_9CHLO</name>
<dbReference type="GO" id="GO:0015179">
    <property type="term" value="F:L-amino acid transmembrane transporter activity"/>
    <property type="evidence" value="ECO:0007669"/>
    <property type="project" value="TreeGrafter"/>
</dbReference>
<evidence type="ECO:0000313" key="10">
    <source>
        <dbReference type="Proteomes" id="UP001472866"/>
    </source>
</evidence>
<feature type="transmembrane region" description="Helical" evidence="7">
    <location>
        <begin position="179"/>
        <end position="197"/>
    </location>
</feature>
<feature type="transmembrane region" description="Helical" evidence="7">
    <location>
        <begin position="449"/>
        <end position="469"/>
    </location>
</feature>
<keyword evidence="10" id="KW-1185">Reference proteome</keyword>
<feature type="region of interest" description="Disordered" evidence="6">
    <location>
        <begin position="1"/>
        <end position="22"/>
    </location>
</feature>
<dbReference type="PANTHER" id="PTHR22950">
    <property type="entry name" value="AMINO ACID TRANSPORTER"/>
    <property type="match status" value="1"/>
</dbReference>
<sequence length="513" mass="54577">MQRVENGLRSRQNSTEEYAMGSPVKDTAVLPPAQRVPPMPVLTSMKDDPDRLAGAAAQEQSRLSAWGATFVCSNACIGAGVLAFPNVFANGGLITTFVLMFLIASLEYLSLDLLVKESQILGVKTYQQVVQKLYGSGLSVFFSCIIFSYMFGALSAYLIIIGDVLTDVASRHIGEDSVYASYSFAVIVWGGALLLPLSLKRNFSDLQFVSFISISSLGYLLVAVCIRSLQGMADKGWHVLEGVNYFPRDFSSLMNAVPVIGFAFVCHLQICEIARELNPYSSFCGGGCCGSGGRPSARERSDSVAGANETTGLLGGAVVINADGKSIRRVRQTMSGVMAGALCVCGVFYGTIGSVAYLSSPQKWVKISDLLQGYGVTDSLMEVGRVALVMNISCSFPINLGPARSALVDIFHRFVPKERVNDGVVSAVTTILIVSGAITVALSVRSLGVVFKIIGGTVGALLIFLLPGLMITSRPRGVPRGRGKRSKLEMAGGVGLLFFGAALFVCTVVSYFT</sequence>
<accession>A0AAX4PI25</accession>
<feature type="transmembrane region" description="Helical" evidence="7">
    <location>
        <begin position="423"/>
        <end position="443"/>
    </location>
</feature>
<evidence type="ECO:0000313" key="9">
    <source>
        <dbReference type="EMBL" id="WZN65597.1"/>
    </source>
</evidence>
<keyword evidence="3" id="KW-0813">Transport</keyword>
<gene>
    <name evidence="9" type="ORF">HKI87_12g71570</name>
</gene>
<keyword evidence="2 7" id="KW-0812">Transmembrane</keyword>
<protein>
    <submittedName>
        <fullName evidence="9">Amino acid transporter</fullName>
    </submittedName>
</protein>
<feature type="domain" description="Amino acid transporter transmembrane" evidence="8">
    <location>
        <begin position="62"/>
        <end position="278"/>
    </location>
</feature>
<dbReference type="GO" id="GO:0016020">
    <property type="term" value="C:membrane"/>
    <property type="evidence" value="ECO:0007669"/>
    <property type="project" value="UniProtKB-SubCell"/>
</dbReference>
<comment type="subcellular location">
    <subcellularLocation>
        <location evidence="1">Membrane</location>
        <topology evidence="1">Multi-pass membrane protein</topology>
    </subcellularLocation>
</comment>
<feature type="transmembrane region" description="Helical" evidence="7">
    <location>
        <begin position="337"/>
        <end position="359"/>
    </location>
</feature>
<evidence type="ECO:0000256" key="1">
    <source>
        <dbReference type="ARBA" id="ARBA00004141"/>
    </source>
</evidence>
<feature type="domain" description="Amino acid transporter transmembrane" evidence="8">
    <location>
        <begin position="332"/>
        <end position="470"/>
    </location>
</feature>
<feature type="transmembrane region" description="Helical" evidence="7">
    <location>
        <begin position="94"/>
        <end position="115"/>
    </location>
</feature>
<dbReference type="InterPro" id="IPR013057">
    <property type="entry name" value="AA_transpt_TM"/>
</dbReference>
<evidence type="ECO:0000256" key="2">
    <source>
        <dbReference type="ARBA" id="ARBA00022692"/>
    </source>
</evidence>
<dbReference type="PANTHER" id="PTHR22950:SF652">
    <property type="entry name" value="TRANSMEMBRANE AMINO ACID TRANSPORTER FAMILY PROTEIN"/>
    <property type="match status" value="1"/>
</dbReference>
<feature type="transmembrane region" description="Helical" evidence="7">
    <location>
        <begin position="136"/>
        <end position="159"/>
    </location>
</feature>
<evidence type="ECO:0000256" key="5">
    <source>
        <dbReference type="ARBA" id="ARBA00023136"/>
    </source>
</evidence>
<evidence type="ECO:0000256" key="6">
    <source>
        <dbReference type="SAM" id="MobiDB-lite"/>
    </source>
</evidence>
<feature type="transmembrane region" description="Helical" evidence="7">
    <location>
        <begin position="65"/>
        <end position="88"/>
    </location>
</feature>
<dbReference type="Pfam" id="PF01490">
    <property type="entry name" value="Aa_trans"/>
    <property type="match status" value="2"/>
</dbReference>
<feature type="transmembrane region" description="Helical" evidence="7">
    <location>
        <begin position="250"/>
        <end position="270"/>
    </location>
</feature>
<feature type="transmembrane region" description="Helical" evidence="7">
    <location>
        <begin position="490"/>
        <end position="512"/>
    </location>
</feature>